<evidence type="ECO:0000259" key="4">
    <source>
        <dbReference type="PROSITE" id="PS50949"/>
    </source>
</evidence>
<keyword evidence="6" id="KW-1185">Reference proteome</keyword>
<dbReference type="SMART" id="SM00866">
    <property type="entry name" value="UTRA"/>
    <property type="match status" value="1"/>
</dbReference>
<dbReference type="InterPro" id="IPR050679">
    <property type="entry name" value="Bact_HTH_transcr_reg"/>
</dbReference>
<dbReference type="SMART" id="SM00345">
    <property type="entry name" value="HTH_GNTR"/>
    <property type="match status" value="1"/>
</dbReference>
<dbReference type="PANTHER" id="PTHR44846">
    <property type="entry name" value="MANNOSYL-D-GLYCERATE TRANSPORT/METABOLISM SYSTEM REPRESSOR MNGR-RELATED"/>
    <property type="match status" value="1"/>
</dbReference>
<evidence type="ECO:0000313" key="5">
    <source>
        <dbReference type="EMBL" id="MVA77186.1"/>
    </source>
</evidence>
<dbReference type="PROSITE" id="PS50949">
    <property type="entry name" value="HTH_GNTR"/>
    <property type="match status" value="1"/>
</dbReference>
<comment type="caution">
    <text evidence="5">The sequence shown here is derived from an EMBL/GenBank/DDBJ whole genome shotgun (WGS) entry which is preliminary data.</text>
</comment>
<accession>A0A6A9UW86</accession>
<dbReference type="Gene3D" id="3.40.1410.10">
    <property type="entry name" value="Chorismate lyase-like"/>
    <property type="match status" value="1"/>
</dbReference>
<dbReference type="Proteomes" id="UP000435304">
    <property type="component" value="Unassembled WGS sequence"/>
</dbReference>
<proteinExistence type="predicted"/>
<name>A0A6A9UW86_9ACTN</name>
<gene>
    <name evidence="5" type="ORF">GC722_14300</name>
</gene>
<dbReference type="Gene3D" id="1.10.10.10">
    <property type="entry name" value="Winged helix-like DNA-binding domain superfamily/Winged helix DNA-binding domain"/>
    <property type="match status" value="1"/>
</dbReference>
<dbReference type="PRINTS" id="PR00035">
    <property type="entry name" value="HTHGNTR"/>
</dbReference>
<dbReference type="EMBL" id="WPCU01000010">
    <property type="protein sequence ID" value="MVA77186.1"/>
    <property type="molecule type" value="Genomic_DNA"/>
</dbReference>
<reference evidence="5 6" key="1">
    <citation type="submission" date="2019-12" db="EMBL/GenBank/DDBJ databases">
        <title>Auraticoccus cholistani sp. nov., an actinomycete isolated from soil of Cholistan desert.</title>
        <authorList>
            <person name="Cheema M.T."/>
        </authorList>
    </citation>
    <scope>NUCLEOTIDE SEQUENCE [LARGE SCALE GENOMIC DNA]</scope>
    <source>
        <strain evidence="5 6">F435</strain>
    </source>
</reference>
<dbReference type="AlphaFoldDB" id="A0A6A9UW86"/>
<dbReference type="Pfam" id="PF07702">
    <property type="entry name" value="UTRA"/>
    <property type="match status" value="1"/>
</dbReference>
<keyword evidence="1" id="KW-0805">Transcription regulation</keyword>
<dbReference type="CDD" id="cd07377">
    <property type="entry name" value="WHTH_GntR"/>
    <property type="match status" value="1"/>
</dbReference>
<dbReference type="GO" id="GO:0003700">
    <property type="term" value="F:DNA-binding transcription factor activity"/>
    <property type="evidence" value="ECO:0007669"/>
    <property type="project" value="InterPro"/>
</dbReference>
<keyword evidence="2" id="KW-0238">DNA-binding</keyword>
<keyword evidence="3" id="KW-0804">Transcription</keyword>
<dbReference type="GO" id="GO:0003677">
    <property type="term" value="F:DNA binding"/>
    <property type="evidence" value="ECO:0007669"/>
    <property type="project" value="UniProtKB-KW"/>
</dbReference>
<organism evidence="5 6">
    <name type="scientific">Auraticoccus cholistanensis</name>
    <dbReference type="NCBI Taxonomy" id="2656650"/>
    <lineage>
        <taxon>Bacteria</taxon>
        <taxon>Bacillati</taxon>
        <taxon>Actinomycetota</taxon>
        <taxon>Actinomycetes</taxon>
        <taxon>Propionibacteriales</taxon>
        <taxon>Propionibacteriaceae</taxon>
        <taxon>Auraticoccus</taxon>
    </lineage>
</organism>
<evidence type="ECO:0000256" key="1">
    <source>
        <dbReference type="ARBA" id="ARBA00023015"/>
    </source>
</evidence>
<evidence type="ECO:0000313" key="6">
    <source>
        <dbReference type="Proteomes" id="UP000435304"/>
    </source>
</evidence>
<dbReference type="InterPro" id="IPR000524">
    <property type="entry name" value="Tscrpt_reg_HTH_GntR"/>
</dbReference>
<dbReference type="SUPFAM" id="SSF64288">
    <property type="entry name" value="Chorismate lyase-like"/>
    <property type="match status" value="1"/>
</dbReference>
<evidence type="ECO:0000256" key="2">
    <source>
        <dbReference type="ARBA" id="ARBA00023125"/>
    </source>
</evidence>
<dbReference type="GO" id="GO:0045892">
    <property type="term" value="P:negative regulation of DNA-templated transcription"/>
    <property type="evidence" value="ECO:0007669"/>
    <property type="project" value="TreeGrafter"/>
</dbReference>
<feature type="domain" description="HTH gntR-type" evidence="4">
    <location>
        <begin position="9"/>
        <end position="77"/>
    </location>
</feature>
<dbReference type="InterPro" id="IPR028978">
    <property type="entry name" value="Chorismate_lyase_/UTRA_dom_sf"/>
</dbReference>
<evidence type="ECO:0000256" key="3">
    <source>
        <dbReference type="ARBA" id="ARBA00023163"/>
    </source>
</evidence>
<dbReference type="SUPFAM" id="SSF46785">
    <property type="entry name" value="Winged helix' DNA-binding domain"/>
    <property type="match status" value="1"/>
</dbReference>
<dbReference type="InterPro" id="IPR036388">
    <property type="entry name" value="WH-like_DNA-bd_sf"/>
</dbReference>
<protein>
    <submittedName>
        <fullName evidence="5">UTRA domain-containing protein</fullName>
    </submittedName>
</protein>
<dbReference type="PANTHER" id="PTHR44846:SF17">
    <property type="entry name" value="GNTR-FAMILY TRANSCRIPTIONAL REGULATOR"/>
    <property type="match status" value="1"/>
</dbReference>
<dbReference type="InterPro" id="IPR011663">
    <property type="entry name" value="UTRA"/>
</dbReference>
<dbReference type="InterPro" id="IPR036390">
    <property type="entry name" value="WH_DNA-bd_sf"/>
</dbReference>
<dbReference type="Pfam" id="PF00392">
    <property type="entry name" value="GntR"/>
    <property type="match status" value="1"/>
</dbReference>
<sequence>MEVNRSSPVPLYHQIASQIEAAIADGRLAPGASLENEVAMAARLGISRPTARQALQSLVEQGLLIRRRGVGTQVAPARIRRPVELTSLYEDLRSSGREPSTEVLDWQEVVATPELAAAVEVPEGTDLVMVRRLRSADGEPVAVLTNWLPRAIAPTAEELTRSGLYDCLRARGVQPRMAHQRIGARLATAAEARMLDEPARAALLTMERTAYDTAGAVIEHGQHYYRASRHLFDTTLWAS</sequence>